<evidence type="ECO:0000313" key="2">
    <source>
        <dbReference type="EMBL" id="NID16097.1"/>
    </source>
</evidence>
<comment type="caution">
    <text evidence="2">The sequence shown here is derived from an EMBL/GenBank/DDBJ whole genome shotgun (WGS) entry which is preliminary data.</text>
</comment>
<keyword evidence="1" id="KW-0732">Signal</keyword>
<gene>
    <name evidence="2" type="ORF">HBF32_11560</name>
</gene>
<feature type="signal peptide" evidence="1">
    <location>
        <begin position="1"/>
        <end position="24"/>
    </location>
</feature>
<dbReference type="EMBL" id="JAAQTL010000001">
    <property type="protein sequence ID" value="NID16097.1"/>
    <property type="molecule type" value="Genomic_DNA"/>
</dbReference>
<evidence type="ECO:0000256" key="1">
    <source>
        <dbReference type="SAM" id="SignalP"/>
    </source>
</evidence>
<dbReference type="Proteomes" id="UP000518878">
    <property type="component" value="Unassembled WGS sequence"/>
</dbReference>
<sequence>MSCFYRKSVLVAGLLCFPGSAAFAAPPSLWAGVVAAEDGRPTRVVATIDGEKISLRFGEPANCSIVAGLLQVAKGATVYRFSVPQNGGGFCERLYPGELSVVRDTDDSVDVVFRRQKIPWSGVLHRAIDP</sequence>
<evidence type="ECO:0000313" key="3">
    <source>
        <dbReference type="Proteomes" id="UP000518878"/>
    </source>
</evidence>
<dbReference type="AlphaFoldDB" id="A0A7X5TR27"/>
<protein>
    <submittedName>
        <fullName evidence="2">Uncharacterized protein</fullName>
    </submittedName>
</protein>
<name>A0A7X5TR27_9GAMM</name>
<keyword evidence="3" id="KW-1185">Reference proteome</keyword>
<organism evidence="2 3">
    <name type="scientific">Luteibacter yeojuensis</name>
    <dbReference type="NCBI Taxonomy" id="345309"/>
    <lineage>
        <taxon>Bacteria</taxon>
        <taxon>Pseudomonadati</taxon>
        <taxon>Pseudomonadota</taxon>
        <taxon>Gammaproteobacteria</taxon>
        <taxon>Lysobacterales</taxon>
        <taxon>Rhodanobacteraceae</taxon>
        <taxon>Luteibacter</taxon>
    </lineage>
</organism>
<accession>A0A7X5TR27</accession>
<proteinExistence type="predicted"/>
<feature type="chain" id="PRO_5031273102" evidence="1">
    <location>
        <begin position="25"/>
        <end position="130"/>
    </location>
</feature>
<reference evidence="2 3" key="1">
    <citation type="journal article" date="2006" name="Int. J. Syst. Evol. Microbiol.">
        <title>Dyella yeojuensis sp. nov., isolated from greenhouse soil in Korea.</title>
        <authorList>
            <person name="Kim B.Y."/>
            <person name="Weon H.Y."/>
            <person name="Lee K.H."/>
            <person name="Seok S.J."/>
            <person name="Kwon S.W."/>
            <person name="Go S.J."/>
            <person name="Stackebrandt E."/>
        </authorList>
    </citation>
    <scope>NUCLEOTIDE SEQUENCE [LARGE SCALE GENOMIC DNA]</scope>
    <source>
        <strain evidence="2 3">DSM 17673</strain>
    </source>
</reference>
<dbReference type="RefSeq" id="WP_166699766.1">
    <property type="nucleotide sequence ID" value="NZ_JAAQTL010000001.1"/>
</dbReference>